<sequence>MLLATWRSTNYSKYTKFNELKNIHYVTKNDYYIWCINADNLQNLITNSILTCLRYPEKLYIFESEDYLIIDKSEWYKAIRLHDVNQGLLNPLDYVVDANFTGPVEYLVKEIPKNCETYEVLPFEIECENIIMNKSYQQSLSKFKEVYQKPNYSSYEKSVKIARLNQMNFLTYVLPVIWSKKESEKIDLKNIMPLTWEQIEVLATTFIGLALCKKPDYLLEMTAGFHYWDTTEGNWDHKFHNLLVEKSINTLNKKTVKLYSDINDVKVNRNDLCPCGSGKKVKKCHIK</sequence>
<dbReference type="EMBL" id="CP079957">
    <property type="protein sequence ID" value="QYA34127.1"/>
    <property type="molecule type" value="Genomic_DNA"/>
</dbReference>
<name>A0AAT9P8S2_9STAP</name>
<dbReference type="Pfam" id="PF02810">
    <property type="entry name" value="SEC-C"/>
    <property type="match status" value="1"/>
</dbReference>
<dbReference type="Gene3D" id="3.10.450.50">
    <property type="match status" value="1"/>
</dbReference>
<dbReference type="InterPro" id="IPR004027">
    <property type="entry name" value="SEC_C_motif"/>
</dbReference>
<evidence type="ECO:0000313" key="1">
    <source>
        <dbReference type="EMBL" id="QYA34127.1"/>
    </source>
</evidence>
<proteinExistence type="predicted"/>
<dbReference type="SUPFAM" id="SSF103642">
    <property type="entry name" value="Sec-C motif"/>
    <property type="match status" value="1"/>
</dbReference>
<organism evidence="1">
    <name type="scientific">Macrococcus psychrotolerans</name>
    <dbReference type="NCBI Taxonomy" id="3039389"/>
    <lineage>
        <taxon>Bacteria</taxon>
        <taxon>Bacillati</taxon>
        <taxon>Bacillota</taxon>
        <taxon>Bacilli</taxon>
        <taxon>Bacillales</taxon>
        <taxon>Staphylococcaceae</taxon>
        <taxon>Macrococcus</taxon>
    </lineage>
</organism>
<geneLocation type="plasmid" evidence="1">
    <name>p19Msa1099-1</name>
</geneLocation>
<dbReference type="AlphaFoldDB" id="A0AAT9P8S2"/>
<keyword evidence="1" id="KW-0614">Plasmid</keyword>
<protein>
    <submittedName>
        <fullName evidence="1">SEC-C domain-containing protein</fullName>
    </submittedName>
</protein>
<reference evidence="1" key="1">
    <citation type="submission" date="2021-07" db="EMBL/GenBank/DDBJ databases">
        <title>Prevalence and characterization of methicillin-resistant Macrococcus spp. in food producing animals and meat in Switzerland in 2019.</title>
        <authorList>
            <person name="Keller J.E."/>
            <person name="Schwendener S."/>
            <person name="Neuenschwander J."/>
            <person name="Overesch G."/>
            <person name="Perreten V."/>
        </authorList>
    </citation>
    <scope>NUCLEOTIDE SEQUENCE</scope>
    <source>
        <strain evidence="1">19Msa1099</strain>
        <plasmid evidence="1">p19Msa1099-1</plasmid>
    </source>
</reference>
<gene>
    <name evidence="1" type="ORF">KYI10_12205</name>
</gene>
<accession>A0AAT9P8S2</accession>